<dbReference type="RefSeq" id="WP_283342927.1">
    <property type="nucleotide sequence ID" value="NZ_JASHIF010000001.1"/>
</dbReference>
<sequence>MYEVIYNKTYLSLSLCLIAWLAFRFRPQIESFFDRIGKTASFSLLAFIFRILPFLVVYVYYGFDAQSDVQIFWRSAQKAKELGIVYRDFPSLYSPLFAYVTAIPVIFWDTARAVTLLMIIIELLILLLTMRTYRNGLSNGEILFKTLIYLCFPAPFIFCVIGGQEDIWMWGFACLMVLAWLKGKSDFILGVIVALGLIVTKAFFVLFVPPIFLKLSNRWNFILGMATLGIPTLAFLYLHGGTAFLMPIQLAQEPMCPNIWSITYPILGELIAKFNIRILNWIGLFVIIGVSCWQAVKFKNLELKQFVPFVWLGIFGVMMIFQIGAYSNYIFIYAMPMLFGLVNFEDKKFFVYSFIIQTAAVLQPSLWFRIGKPFYNWLYFLQIKFVIDYVFQLIIFFGVIYWMKYAYQQMKKM</sequence>
<reference evidence="2 3" key="1">
    <citation type="submission" date="2023-05" db="EMBL/GenBank/DDBJ databases">
        <title>Novel species of genus Flectobacillus isolated from stream in China.</title>
        <authorList>
            <person name="Lu H."/>
        </authorList>
    </citation>
    <scope>NUCLEOTIDE SEQUENCE [LARGE SCALE GENOMIC DNA]</scope>
    <source>
        <strain evidence="2 3">KCTC 42575</strain>
    </source>
</reference>
<dbReference type="EMBL" id="JASHIF010000001">
    <property type="protein sequence ID" value="MDI9857577.1"/>
    <property type="molecule type" value="Genomic_DNA"/>
</dbReference>
<feature type="transmembrane region" description="Helical" evidence="1">
    <location>
        <begin position="142"/>
        <end position="161"/>
    </location>
</feature>
<evidence type="ECO:0008006" key="4">
    <source>
        <dbReference type="Google" id="ProtNLM"/>
    </source>
</evidence>
<evidence type="ECO:0000313" key="2">
    <source>
        <dbReference type="EMBL" id="MDI9857577.1"/>
    </source>
</evidence>
<gene>
    <name evidence="2" type="ORF">QM524_00015</name>
</gene>
<evidence type="ECO:0000256" key="1">
    <source>
        <dbReference type="SAM" id="Phobius"/>
    </source>
</evidence>
<feature type="transmembrane region" description="Helical" evidence="1">
    <location>
        <begin position="219"/>
        <end position="238"/>
    </location>
</feature>
<keyword evidence="1" id="KW-0812">Transmembrane</keyword>
<evidence type="ECO:0000313" key="3">
    <source>
        <dbReference type="Proteomes" id="UP001236507"/>
    </source>
</evidence>
<keyword evidence="1" id="KW-0472">Membrane</keyword>
<organism evidence="2 3">
    <name type="scientific">Flectobacillus roseus</name>
    <dbReference type="NCBI Taxonomy" id="502259"/>
    <lineage>
        <taxon>Bacteria</taxon>
        <taxon>Pseudomonadati</taxon>
        <taxon>Bacteroidota</taxon>
        <taxon>Cytophagia</taxon>
        <taxon>Cytophagales</taxon>
        <taxon>Flectobacillaceae</taxon>
        <taxon>Flectobacillus</taxon>
    </lineage>
</organism>
<protein>
    <recommendedName>
        <fullName evidence="4">DUF2029 domain-containing protein</fullName>
    </recommendedName>
</protein>
<accession>A0ABT6Y1Y5</accession>
<feature type="transmembrane region" description="Helical" evidence="1">
    <location>
        <begin position="379"/>
        <end position="403"/>
    </location>
</feature>
<proteinExistence type="predicted"/>
<feature type="transmembrane region" description="Helical" evidence="1">
    <location>
        <begin position="113"/>
        <end position="130"/>
    </location>
</feature>
<name>A0ABT6Y1Y5_9BACT</name>
<keyword evidence="3" id="KW-1185">Reference proteome</keyword>
<keyword evidence="1" id="KW-1133">Transmembrane helix</keyword>
<dbReference type="Proteomes" id="UP001236507">
    <property type="component" value="Unassembled WGS sequence"/>
</dbReference>
<comment type="caution">
    <text evidence="2">The sequence shown here is derived from an EMBL/GenBank/DDBJ whole genome shotgun (WGS) entry which is preliminary data.</text>
</comment>
<feature type="transmembrane region" description="Helical" evidence="1">
    <location>
        <begin position="278"/>
        <end position="296"/>
    </location>
</feature>
<feature type="transmembrane region" description="Helical" evidence="1">
    <location>
        <begin position="190"/>
        <end position="213"/>
    </location>
</feature>
<feature type="transmembrane region" description="Helical" evidence="1">
    <location>
        <begin position="84"/>
        <end position="107"/>
    </location>
</feature>
<feature type="transmembrane region" description="Helical" evidence="1">
    <location>
        <begin position="308"/>
        <end position="329"/>
    </location>
</feature>
<feature type="transmembrane region" description="Helical" evidence="1">
    <location>
        <begin position="349"/>
        <end position="367"/>
    </location>
</feature>
<feature type="transmembrane region" description="Helical" evidence="1">
    <location>
        <begin position="40"/>
        <end position="63"/>
    </location>
</feature>